<dbReference type="CDD" id="cd14852">
    <property type="entry name" value="LD-carboxypeptidase"/>
    <property type="match status" value="1"/>
</dbReference>
<accession>G5IMD7</accession>
<keyword evidence="5" id="KW-1185">Reference proteome</keyword>
<reference evidence="4 5" key="1">
    <citation type="submission" date="2011-08" db="EMBL/GenBank/DDBJ databases">
        <title>The Genome Sequence of Clostridium hathewayi WAL-18680.</title>
        <authorList>
            <consortium name="The Broad Institute Genome Sequencing Platform"/>
            <person name="Earl A."/>
            <person name="Ward D."/>
            <person name="Feldgarden M."/>
            <person name="Gevers D."/>
            <person name="Finegold S.M."/>
            <person name="Summanen P.H."/>
            <person name="Molitoris D.R."/>
            <person name="Song M."/>
            <person name="Daigneault M."/>
            <person name="Allen-Vercoe E."/>
            <person name="Young S.K."/>
            <person name="Zeng Q."/>
            <person name="Gargeya S."/>
            <person name="Fitzgerald M."/>
            <person name="Haas B."/>
            <person name="Abouelleil A."/>
            <person name="Alvarado L."/>
            <person name="Arachchi H.M."/>
            <person name="Berlin A."/>
            <person name="Brown A."/>
            <person name="Chapman S.B."/>
            <person name="Chen Z."/>
            <person name="Dunbar C."/>
            <person name="Freedman E."/>
            <person name="Gearin G."/>
            <person name="Gellesch M."/>
            <person name="Goldberg J."/>
            <person name="Griggs A."/>
            <person name="Gujja S."/>
            <person name="Heiman D."/>
            <person name="Howarth C."/>
            <person name="Larson L."/>
            <person name="Lui A."/>
            <person name="MacDonald P.J.P."/>
            <person name="Montmayeur A."/>
            <person name="Murphy C."/>
            <person name="Neiman D."/>
            <person name="Pearson M."/>
            <person name="Priest M."/>
            <person name="Roberts A."/>
            <person name="Saif S."/>
            <person name="Shea T."/>
            <person name="Shenoy N."/>
            <person name="Sisk P."/>
            <person name="Stolte C."/>
            <person name="Sykes S."/>
            <person name="Wortman J."/>
            <person name="Nusbaum C."/>
            <person name="Birren B."/>
        </authorList>
    </citation>
    <scope>NUCLEOTIDE SEQUENCE [LARGE SCALE GENOMIC DNA]</scope>
    <source>
        <strain evidence="4 5">WAL-18680</strain>
    </source>
</reference>
<dbReference type="GO" id="GO:0008233">
    <property type="term" value="F:peptidase activity"/>
    <property type="evidence" value="ECO:0007669"/>
    <property type="project" value="InterPro"/>
</dbReference>
<dbReference type="Proteomes" id="UP000005384">
    <property type="component" value="Unassembled WGS sequence"/>
</dbReference>
<dbReference type="SUPFAM" id="SSF55166">
    <property type="entry name" value="Hedgehog/DD-peptidase"/>
    <property type="match status" value="1"/>
</dbReference>
<dbReference type="Gene3D" id="3.30.1380.10">
    <property type="match status" value="1"/>
</dbReference>
<organism evidence="4 5">
    <name type="scientific">Hungatella hathewayi WAL-18680</name>
    <dbReference type="NCBI Taxonomy" id="742737"/>
    <lineage>
        <taxon>Bacteria</taxon>
        <taxon>Bacillati</taxon>
        <taxon>Bacillota</taxon>
        <taxon>Clostridia</taxon>
        <taxon>Lachnospirales</taxon>
        <taxon>Lachnospiraceae</taxon>
        <taxon>Hungatella</taxon>
    </lineage>
</organism>
<gene>
    <name evidence="4" type="ORF">HMPREF9473_04665</name>
</gene>
<evidence type="ECO:0000313" key="4">
    <source>
        <dbReference type="EMBL" id="EHI57556.1"/>
    </source>
</evidence>
<proteinExistence type="predicted"/>
<keyword evidence="2" id="KW-0812">Transmembrane</keyword>
<feature type="region of interest" description="Disordered" evidence="1">
    <location>
        <begin position="61"/>
        <end position="136"/>
    </location>
</feature>
<dbReference type="PANTHER" id="PTHR34385:SF1">
    <property type="entry name" value="PEPTIDOGLYCAN L-ALANYL-D-GLUTAMATE ENDOPEPTIDASE CWLK"/>
    <property type="match status" value="1"/>
</dbReference>
<evidence type="ECO:0000256" key="1">
    <source>
        <dbReference type="SAM" id="MobiDB-lite"/>
    </source>
</evidence>
<evidence type="ECO:0000313" key="5">
    <source>
        <dbReference type="Proteomes" id="UP000005384"/>
    </source>
</evidence>
<dbReference type="EMBL" id="ADLN01000120">
    <property type="protein sequence ID" value="EHI57556.1"/>
    <property type="molecule type" value="Genomic_DNA"/>
</dbReference>
<dbReference type="InterPro" id="IPR052179">
    <property type="entry name" value="DD-CPase-like"/>
</dbReference>
<feature type="compositionally biased region" description="Basic and acidic residues" evidence="1">
    <location>
        <begin position="61"/>
        <end position="75"/>
    </location>
</feature>
<comment type="caution">
    <text evidence="4">The sequence shown here is derived from an EMBL/GenBank/DDBJ whole genome shotgun (WGS) entry which is preliminary data.</text>
</comment>
<feature type="domain" description="D-alanyl-D-alanine carboxypeptidase-like core" evidence="3">
    <location>
        <begin position="172"/>
        <end position="308"/>
    </location>
</feature>
<dbReference type="InterPro" id="IPR009045">
    <property type="entry name" value="Zn_M74/Hedgehog-like"/>
</dbReference>
<evidence type="ECO:0000256" key="2">
    <source>
        <dbReference type="SAM" id="Phobius"/>
    </source>
</evidence>
<dbReference type="InterPro" id="IPR058193">
    <property type="entry name" value="VanY/YodJ_core_dom"/>
</dbReference>
<evidence type="ECO:0000259" key="3">
    <source>
        <dbReference type="Pfam" id="PF02557"/>
    </source>
</evidence>
<dbReference type="RefSeq" id="WP_006782653.1">
    <property type="nucleotide sequence ID" value="NZ_CP040506.1"/>
</dbReference>
<sequence>MSTKNSRDKHGKHKKNPQAVRNQRVIVFTFVIILALMYQSSHWKLEKERLTETIAQLESLEKEAMAPVEENRGEDGDGPAEEETSEGVSDLPEEENVPEGDDSLMEESMEESAEEGEKTSDGDSSAGDEAGETSDGLVIREEDMWCLILTNARYPVPDDYEVELAQLPGSNQSVDARIYEPLVNMFDAMKAEGLKPVVCSGYRTLDKQEKLFNRKVQSYVRSGYSMEDANNMARQVLSIPGSGEHCLGLAVDIYASSYKALEIGFENTKEGKWLREHSQDYGFTLRYDRGKEEVTGIQYEPWHFRYVGVDVARYLKDNQLSLEEFYIEQSLYG</sequence>
<protein>
    <recommendedName>
        <fullName evidence="3">D-alanyl-D-alanine carboxypeptidase-like core domain-containing protein</fullName>
    </recommendedName>
</protein>
<dbReference type="PANTHER" id="PTHR34385">
    <property type="entry name" value="D-ALANYL-D-ALANINE CARBOXYPEPTIDASE"/>
    <property type="match status" value="1"/>
</dbReference>
<dbReference type="Pfam" id="PF02557">
    <property type="entry name" value="VanY"/>
    <property type="match status" value="1"/>
</dbReference>
<feature type="compositionally biased region" description="Acidic residues" evidence="1">
    <location>
        <begin position="76"/>
        <end position="114"/>
    </location>
</feature>
<dbReference type="AlphaFoldDB" id="G5IMD7"/>
<dbReference type="GO" id="GO:0006508">
    <property type="term" value="P:proteolysis"/>
    <property type="evidence" value="ECO:0007669"/>
    <property type="project" value="InterPro"/>
</dbReference>
<feature type="transmembrane region" description="Helical" evidence="2">
    <location>
        <begin position="21"/>
        <end position="38"/>
    </location>
</feature>
<keyword evidence="2" id="KW-1133">Transmembrane helix</keyword>
<dbReference type="InterPro" id="IPR003709">
    <property type="entry name" value="VanY-like_core_dom"/>
</dbReference>
<keyword evidence="2" id="KW-0472">Membrane</keyword>
<dbReference type="PATRIC" id="fig|742737.3.peg.4653"/>
<dbReference type="HOGENOM" id="CLU_054193_0_0_9"/>
<name>G5IMD7_9FIRM</name>